<dbReference type="Proteomes" id="UP000030653">
    <property type="component" value="Unassembled WGS sequence"/>
</dbReference>
<dbReference type="InterPro" id="IPR014047">
    <property type="entry name" value="Chr_Tranpt_l_chain"/>
</dbReference>
<evidence type="ECO:0000313" key="10">
    <source>
        <dbReference type="Proteomes" id="UP000030653"/>
    </source>
</evidence>
<feature type="transmembrane region" description="Helical" evidence="8">
    <location>
        <begin position="243"/>
        <end position="260"/>
    </location>
</feature>
<keyword evidence="4 8" id="KW-0812">Transmembrane</keyword>
<evidence type="ECO:0000256" key="6">
    <source>
        <dbReference type="ARBA" id="ARBA00023136"/>
    </source>
</evidence>
<evidence type="ECO:0000256" key="5">
    <source>
        <dbReference type="ARBA" id="ARBA00022989"/>
    </source>
</evidence>
<evidence type="ECO:0000256" key="3">
    <source>
        <dbReference type="ARBA" id="ARBA00022475"/>
    </source>
</evidence>
<evidence type="ECO:0000313" key="9">
    <source>
        <dbReference type="EMBL" id="EJT98023.1"/>
    </source>
</evidence>
<feature type="compositionally biased region" description="Polar residues" evidence="7">
    <location>
        <begin position="184"/>
        <end position="196"/>
    </location>
</feature>
<dbReference type="PIRSF" id="PIRSF004810">
    <property type="entry name" value="ChrA"/>
    <property type="match status" value="1"/>
</dbReference>
<dbReference type="GO" id="GO:0015109">
    <property type="term" value="F:chromate transmembrane transporter activity"/>
    <property type="evidence" value="ECO:0007669"/>
    <property type="project" value="InterPro"/>
</dbReference>
<evidence type="ECO:0000256" key="8">
    <source>
        <dbReference type="SAM" id="Phobius"/>
    </source>
</evidence>
<feature type="transmembrane region" description="Helical" evidence="8">
    <location>
        <begin position="435"/>
        <end position="459"/>
    </location>
</feature>
<evidence type="ECO:0000256" key="2">
    <source>
        <dbReference type="ARBA" id="ARBA00005262"/>
    </source>
</evidence>
<dbReference type="GO" id="GO:0005886">
    <property type="term" value="C:plasma membrane"/>
    <property type="evidence" value="ECO:0007669"/>
    <property type="project" value="UniProtKB-SubCell"/>
</dbReference>
<evidence type="ECO:0000256" key="7">
    <source>
        <dbReference type="SAM" id="MobiDB-lite"/>
    </source>
</evidence>
<keyword evidence="5 8" id="KW-1133">Transmembrane helix</keyword>
<dbReference type="Pfam" id="PF02417">
    <property type="entry name" value="Chromate_transp"/>
    <property type="match status" value="2"/>
</dbReference>
<comment type="subcellular location">
    <subcellularLocation>
        <location evidence="1">Cell membrane</location>
        <topology evidence="1">Multi-pass membrane protein</topology>
    </subcellularLocation>
</comment>
<feature type="region of interest" description="Disordered" evidence="7">
    <location>
        <begin position="159"/>
        <end position="178"/>
    </location>
</feature>
<dbReference type="RefSeq" id="XP_040624921.1">
    <property type="nucleotide sequence ID" value="XM_040777392.1"/>
</dbReference>
<accession>M5FQZ2</accession>
<dbReference type="AlphaFoldDB" id="M5FQZ2"/>
<feature type="transmembrane region" description="Helical" evidence="8">
    <location>
        <begin position="126"/>
        <end position="148"/>
    </location>
</feature>
<feature type="region of interest" description="Disordered" evidence="7">
    <location>
        <begin position="184"/>
        <end position="215"/>
    </location>
</feature>
<evidence type="ECO:0000256" key="1">
    <source>
        <dbReference type="ARBA" id="ARBA00004651"/>
    </source>
</evidence>
<proteinExistence type="inferred from homology"/>
<dbReference type="STRING" id="1858805.M5FQZ2"/>
<comment type="similarity">
    <text evidence="2">Belongs to the chromate ion transporter (CHR) (TC 2.A.51) family.</text>
</comment>
<reference evidence="9 10" key="1">
    <citation type="journal article" date="2012" name="Science">
        <title>The Paleozoic origin of enzymatic lignin decomposition reconstructed from 31 fungal genomes.</title>
        <authorList>
            <person name="Floudas D."/>
            <person name="Binder M."/>
            <person name="Riley R."/>
            <person name="Barry K."/>
            <person name="Blanchette R.A."/>
            <person name="Henrissat B."/>
            <person name="Martinez A.T."/>
            <person name="Otillar R."/>
            <person name="Spatafora J.W."/>
            <person name="Yadav J.S."/>
            <person name="Aerts A."/>
            <person name="Benoit I."/>
            <person name="Boyd A."/>
            <person name="Carlson A."/>
            <person name="Copeland A."/>
            <person name="Coutinho P.M."/>
            <person name="de Vries R.P."/>
            <person name="Ferreira P."/>
            <person name="Findley K."/>
            <person name="Foster B."/>
            <person name="Gaskell J."/>
            <person name="Glotzer D."/>
            <person name="Gorecki P."/>
            <person name="Heitman J."/>
            <person name="Hesse C."/>
            <person name="Hori C."/>
            <person name="Igarashi K."/>
            <person name="Jurgens J.A."/>
            <person name="Kallen N."/>
            <person name="Kersten P."/>
            <person name="Kohler A."/>
            <person name="Kuees U."/>
            <person name="Kumar T.K.A."/>
            <person name="Kuo A."/>
            <person name="LaButti K."/>
            <person name="Larrondo L.F."/>
            <person name="Lindquist E."/>
            <person name="Ling A."/>
            <person name="Lombard V."/>
            <person name="Lucas S."/>
            <person name="Lundell T."/>
            <person name="Martin R."/>
            <person name="McLaughlin D.J."/>
            <person name="Morgenstern I."/>
            <person name="Morin E."/>
            <person name="Murat C."/>
            <person name="Nagy L.G."/>
            <person name="Nolan M."/>
            <person name="Ohm R.A."/>
            <person name="Patyshakuliyeva A."/>
            <person name="Rokas A."/>
            <person name="Ruiz-Duenas F.J."/>
            <person name="Sabat G."/>
            <person name="Salamov A."/>
            <person name="Samejima M."/>
            <person name="Schmutz J."/>
            <person name="Slot J.C."/>
            <person name="St John F."/>
            <person name="Stenlid J."/>
            <person name="Sun H."/>
            <person name="Sun S."/>
            <person name="Syed K."/>
            <person name="Tsang A."/>
            <person name="Wiebenga A."/>
            <person name="Young D."/>
            <person name="Pisabarro A."/>
            <person name="Eastwood D.C."/>
            <person name="Martin F."/>
            <person name="Cullen D."/>
            <person name="Grigoriev I.V."/>
            <person name="Hibbett D.S."/>
        </authorList>
    </citation>
    <scope>NUCLEOTIDE SEQUENCE [LARGE SCALE GENOMIC DNA]</scope>
    <source>
        <strain evidence="9 10">DJM-731 SS1</strain>
    </source>
</reference>
<feature type="compositionally biased region" description="Basic and acidic residues" evidence="7">
    <location>
        <begin position="200"/>
        <end position="215"/>
    </location>
</feature>
<evidence type="ECO:0000256" key="4">
    <source>
        <dbReference type="ARBA" id="ARBA00022692"/>
    </source>
</evidence>
<dbReference type="OMA" id="VWGMART"/>
<dbReference type="PANTHER" id="PTHR33567:SF3">
    <property type="entry name" value="CHROMATE ION TRANSPORTER (EUROFUNG)"/>
    <property type="match status" value="1"/>
</dbReference>
<dbReference type="HOGENOM" id="CLU_018106_0_2_1"/>
<keyword evidence="3" id="KW-1003">Cell membrane</keyword>
<dbReference type="PANTHER" id="PTHR33567">
    <property type="entry name" value="CHROMATE ION TRANSPORTER (EUROFUNG)"/>
    <property type="match status" value="1"/>
</dbReference>
<feature type="transmembrane region" description="Helical" evidence="8">
    <location>
        <begin position="311"/>
        <end position="334"/>
    </location>
</feature>
<dbReference type="GeneID" id="63692454"/>
<dbReference type="InterPro" id="IPR003370">
    <property type="entry name" value="Chromate_transpt"/>
</dbReference>
<organism evidence="9 10">
    <name type="scientific">Dacryopinax primogenitus (strain DJM 731)</name>
    <name type="common">Brown rot fungus</name>
    <dbReference type="NCBI Taxonomy" id="1858805"/>
    <lineage>
        <taxon>Eukaryota</taxon>
        <taxon>Fungi</taxon>
        <taxon>Dikarya</taxon>
        <taxon>Basidiomycota</taxon>
        <taxon>Agaricomycotina</taxon>
        <taxon>Dacrymycetes</taxon>
        <taxon>Dacrymycetales</taxon>
        <taxon>Dacrymycetaceae</taxon>
        <taxon>Dacryopinax</taxon>
    </lineage>
</organism>
<gene>
    <name evidence="9" type="ORF">DACRYDRAFT_96679</name>
</gene>
<name>M5FQZ2_DACPD</name>
<feature type="transmembrane region" description="Helical" evidence="8">
    <location>
        <begin position="280"/>
        <end position="299"/>
    </location>
</feature>
<protein>
    <submittedName>
        <fullName evidence="9">Chromate ion transporter</fullName>
    </submittedName>
</protein>
<feature type="compositionally biased region" description="Polar residues" evidence="7">
    <location>
        <begin position="163"/>
        <end position="177"/>
    </location>
</feature>
<keyword evidence="10" id="KW-1185">Reference proteome</keyword>
<feature type="transmembrane region" description="Helical" evidence="8">
    <location>
        <begin position="382"/>
        <end position="402"/>
    </location>
</feature>
<feature type="transmembrane region" description="Helical" evidence="8">
    <location>
        <begin position="36"/>
        <end position="57"/>
    </location>
</feature>
<dbReference type="OrthoDB" id="2160638at2759"/>
<dbReference type="EMBL" id="JH795874">
    <property type="protein sequence ID" value="EJT98023.1"/>
    <property type="molecule type" value="Genomic_DNA"/>
</dbReference>
<keyword evidence="6 8" id="KW-0472">Membrane</keyword>
<sequence length="465" mass="49183">MDEQTYQEIFGLCQALPGPASTKLLFCFTLLHHGPLAAILVLILWSLPGAVAMYAFSLGVQRLAGILPLPVYGLLSGLNAATVGIISLAGTQLANKAITSQWTRALVIFGACAGMCYNTLWYFPMLLVIGGVATTAWNGGLAAFVTKAKNALNGTRRRPAASAVQQPIDAQSGQQQDIELERIPTNTRAAGDSSSAAAEPVRRRNVPDAPSSKEDITVSAVAEAVQPDLVISSRPHTNVSMKVGLALVVLFIGSLIAVLVPRSTIPSHSPVLDLFANMYLAGTIIFGGGPVVIPLLRSYVVDPGWVSARDFLLGIAIIQALPGPNFNFAVYLGALAFQSFGLPTTLGALVGFVGIFTPGIVLAVSTLSIWQVLRKRRWIVSFLKGINATAVGLVFTAVYRLWEIGYLTPQATAGQSLAIDPWWVVVAALTYSQSAWFGISPAIAIIVGAVLGLCWYGAVGRTLQV</sequence>
<feature type="transmembrane region" description="Helical" evidence="8">
    <location>
        <begin position="346"/>
        <end position="370"/>
    </location>
</feature>
<feature type="transmembrane region" description="Helical" evidence="8">
    <location>
        <begin position="69"/>
        <end position="90"/>
    </location>
</feature>